<reference evidence="3 4" key="1">
    <citation type="journal article" date="2024" name="G3 (Bethesda)">
        <title>Genome assembly of Hibiscus sabdariffa L. provides insights into metabolisms of medicinal natural products.</title>
        <authorList>
            <person name="Kim T."/>
        </authorList>
    </citation>
    <scope>NUCLEOTIDE SEQUENCE [LARGE SCALE GENOMIC DNA]</scope>
    <source>
        <strain evidence="3">TK-2024</strain>
        <tissue evidence="3">Old leaves</tissue>
    </source>
</reference>
<dbReference type="InterPro" id="IPR000811">
    <property type="entry name" value="Glyco_trans_35"/>
</dbReference>
<keyword evidence="2" id="KW-0808">Transferase</keyword>
<evidence type="ECO:0000256" key="1">
    <source>
        <dbReference type="ARBA" id="ARBA00006047"/>
    </source>
</evidence>
<comment type="catalytic activity">
    <reaction evidence="2">
        <text>[(1-&gt;4)-alpha-D-glucosyl](n) + phosphate = [(1-&gt;4)-alpha-D-glucosyl](n-1) + alpha-D-glucose 1-phosphate</text>
        <dbReference type="Rhea" id="RHEA:41732"/>
        <dbReference type="Rhea" id="RHEA-COMP:9584"/>
        <dbReference type="Rhea" id="RHEA-COMP:9586"/>
        <dbReference type="ChEBI" id="CHEBI:15444"/>
        <dbReference type="ChEBI" id="CHEBI:43474"/>
        <dbReference type="ChEBI" id="CHEBI:58601"/>
        <dbReference type="EC" id="2.4.1.1"/>
    </reaction>
</comment>
<dbReference type="EC" id="2.4.1.1" evidence="2"/>
<comment type="cofactor">
    <cofactor evidence="2">
        <name>pyridoxal 5'-phosphate</name>
        <dbReference type="ChEBI" id="CHEBI:597326"/>
    </cofactor>
</comment>
<proteinExistence type="inferred from homology"/>
<sequence length="309" mass="36020">MYKTERNKGLECFYVKHRVGGDGETRPQSRAMAVGLQTHRKLCVEPILQSNDVHVNSNVILVEGLNLMLTIEKSRSMVLRILMDGYNNSNTFYMQTMSWTQCGSSVLPMIDWQGERVEAVIYANPILGYGTKNTSDLQFWVAKSNDQHDMKAYNSRDYVDFVKNILMNLMGSVFPRQLQIIYYINSNGGEKLKSMVGLYYNWLEIKSFKNFYELWKHMLHYKTNGVRQCCWIVINNSSSYVLILKWLGTKAQIHDIDLLICLRNLTTNVELHQEWSMARNVNKIKLIEYMEAMSGAKVTWNEMFELQEK</sequence>
<dbReference type="PANTHER" id="PTHR11468">
    <property type="entry name" value="GLYCOGEN PHOSPHORYLASE"/>
    <property type="match status" value="1"/>
</dbReference>
<comment type="caution">
    <text evidence="3">The sequence shown here is derived from an EMBL/GenBank/DDBJ whole genome shotgun (WGS) entry which is preliminary data.</text>
</comment>
<keyword evidence="2" id="KW-0119">Carbohydrate metabolism</keyword>
<keyword evidence="2" id="KW-0663">Pyridoxal phosphate</keyword>
<accession>A0ABR2QSS6</accession>
<protein>
    <recommendedName>
        <fullName evidence="2">Alpha-1,4 glucan phosphorylase</fullName>
        <ecNumber evidence="2">2.4.1.1</ecNumber>
    </recommendedName>
</protein>
<dbReference type="PANTHER" id="PTHR11468:SF30">
    <property type="entry name" value="ALPHA-1,4 GLUCAN PHOSPHORYLASE"/>
    <property type="match status" value="1"/>
</dbReference>
<gene>
    <name evidence="3" type="ORF">V6N11_084336</name>
</gene>
<comment type="similarity">
    <text evidence="1 2">Belongs to the glycogen phosphorylase family.</text>
</comment>
<evidence type="ECO:0000256" key="2">
    <source>
        <dbReference type="RuleBase" id="RU000587"/>
    </source>
</evidence>
<evidence type="ECO:0000313" key="3">
    <source>
        <dbReference type="EMBL" id="KAK9003704.1"/>
    </source>
</evidence>
<evidence type="ECO:0000313" key="4">
    <source>
        <dbReference type="Proteomes" id="UP001396334"/>
    </source>
</evidence>
<name>A0ABR2QSS6_9ROSI</name>
<dbReference type="EMBL" id="JBBPBN010000033">
    <property type="protein sequence ID" value="KAK9003704.1"/>
    <property type="molecule type" value="Genomic_DNA"/>
</dbReference>
<dbReference type="Proteomes" id="UP001396334">
    <property type="component" value="Unassembled WGS sequence"/>
</dbReference>
<organism evidence="3 4">
    <name type="scientific">Hibiscus sabdariffa</name>
    <name type="common">roselle</name>
    <dbReference type="NCBI Taxonomy" id="183260"/>
    <lineage>
        <taxon>Eukaryota</taxon>
        <taxon>Viridiplantae</taxon>
        <taxon>Streptophyta</taxon>
        <taxon>Embryophyta</taxon>
        <taxon>Tracheophyta</taxon>
        <taxon>Spermatophyta</taxon>
        <taxon>Magnoliopsida</taxon>
        <taxon>eudicotyledons</taxon>
        <taxon>Gunneridae</taxon>
        <taxon>Pentapetalae</taxon>
        <taxon>rosids</taxon>
        <taxon>malvids</taxon>
        <taxon>Malvales</taxon>
        <taxon>Malvaceae</taxon>
        <taxon>Malvoideae</taxon>
        <taxon>Hibiscus</taxon>
    </lineage>
</organism>
<comment type="function">
    <text evidence="2">Allosteric enzyme that catalyzes the rate-limiting step in glycogen catabolism, the phosphorolytic cleavage of glycogen to produce glucose-1-phosphate, and plays a central role in maintaining cellular and organismal glucose homeostasis.</text>
</comment>
<dbReference type="SUPFAM" id="SSF53756">
    <property type="entry name" value="UDP-Glycosyltransferase/glycogen phosphorylase"/>
    <property type="match status" value="1"/>
</dbReference>
<dbReference type="Gene3D" id="3.40.50.2000">
    <property type="entry name" value="Glycogen Phosphorylase B"/>
    <property type="match status" value="3"/>
</dbReference>
<keyword evidence="4" id="KW-1185">Reference proteome</keyword>
<dbReference type="Pfam" id="PF00343">
    <property type="entry name" value="Phosphorylase"/>
    <property type="match status" value="2"/>
</dbReference>
<keyword evidence="2" id="KW-0328">Glycosyltransferase</keyword>